<evidence type="ECO:0000313" key="2">
    <source>
        <dbReference type="Proteomes" id="UP001175226"/>
    </source>
</evidence>
<gene>
    <name evidence="1" type="ORF">EV421DRAFT_1799247</name>
</gene>
<dbReference type="EMBL" id="JAUEPT010000018">
    <property type="protein sequence ID" value="KAK0444723.1"/>
    <property type="molecule type" value="Genomic_DNA"/>
</dbReference>
<accession>A0AA39MSL3</accession>
<dbReference type="Proteomes" id="UP001175226">
    <property type="component" value="Unassembled WGS sequence"/>
</dbReference>
<comment type="caution">
    <text evidence="1">The sequence shown here is derived from an EMBL/GenBank/DDBJ whole genome shotgun (WGS) entry which is preliminary data.</text>
</comment>
<reference evidence="1" key="1">
    <citation type="submission" date="2023-06" db="EMBL/GenBank/DDBJ databases">
        <authorList>
            <consortium name="Lawrence Berkeley National Laboratory"/>
            <person name="Ahrendt S."/>
            <person name="Sahu N."/>
            <person name="Indic B."/>
            <person name="Wong-Bajracharya J."/>
            <person name="Merenyi Z."/>
            <person name="Ke H.-M."/>
            <person name="Monk M."/>
            <person name="Kocsube S."/>
            <person name="Drula E."/>
            <person name="Lipzen A."/>
            <person name="Balint B."/>
            <person name="Henrissat B."/>
            <person name="Andreopoulos B."/>
            <person name="Martin F.M."/>
            <person name="Harder C.B."/>
            <person name="Rigling D."/>
            <person name="Ford K.L."/>
            <person name="Foster G.D."/>
            <person name="Pangilinan J."/>
            <person name="Papanicolaou A."/>
            <person name="Barry K."/>
            <person name="LaButti K."/>
            <person name="Viragh M."/>
            <person name="Koriabine M."/>
            <person name="Yan M."/>
            <person name="Riley R."/>
            <person name="Champramary S."/>
            <person name="Plett K.L."/>
            <person name="Tsai I.J."/>
            <person name="Slot J."/>
            <person name="Sipos G."/>
            <person name="Plett J."/>
            <person name="Nagy L.G."/>
            <person name="Grigoriev I.V."/>
        </authorList>
    </citation>
    <scope>NUCLEOTIDE SEQUENCE</scope>
    <source>
        <strain evidence="1">FPL87.14</strain>
    </source>
</reference>
<dbReference type="AlphaFoldDB" id="A0AA39MSL3"/>
<organism evidence="1 2">
    <name type="scientific">Armillaria borealis</name>
    <dbReference type="NCBI Taxonomy" id="47425"/>
    <lineage>
        <taxon>Eukaryota</taxon>
        <taxon>Fungi</taxon>
        <taxon>Dikarya</taxon>
        <taxon>Basidiomycota</taxon>
        <taxon>Agaricomycotina</taxon>
        <taxon>Agaricomycetes</taxon>
        <taxon>Agaricomycetidae</taxon>
        <taxon>Agaricales</taxon>
        <taxon>Marasmiineae</taxon>
        <taxon>Physalacriaceae</taxon>
        <taxon>Armillaria</taxon>
    </lineage>
</organism>
<proteinExistence type="predicted"/>
<keyword evidence="2" id="KW-1185">Reference proteome</keyword>
<sequence length="122" mass="13568">MLGVKRCISIADEWDRTPSEPARSLSYQAMLELKAIQCNELTTTVTCISGIYTAAIRGTNFVFFLVKPSYKQSKKECFSAITRNSALTFTSHTNTDHQHQTCAVFPCTVLESQQSIVGPEDL</sequence>
<evidence type="ECO:0000313" key="1">
    <source>
        <dbReference type="EMBL" id="KAK0444723.1"/>
    </source>
</evidence>
<name>A0AA39MSL3_9AGAR</name>
<protein>
    <submittedName>
        <fullName evidence="1">Uncharacterized protein</fullName>
    </submittedName>
</protein>